<dbReference type="OrthoDB" id="9792998at2"/>
<feature type="transmembrane region" description="Helical" evidence="1">
    <location>
        <begin position="116"/>
        <end position="136"/>
    </location>
</feature>
<evidence type="ECO:0000313" key="3">
    <source>
        <dbReference type="Proteomes" id="UP000233440"/>
    </source>
</evidence>
<keyword evidence="1" id="KW-0812">Transmembrane</keyword>
<dbReference type="Proteomes" id="UP000233440">
    <property type="component" value="Unassembled WGS sequence"/>
</dbReference>
<gene>
    <name evidence="2" type="ORF">CWO92_21490</name>
</gene>
<organism evidence="2 3">
    <name type="scientific">Heyndrickxia camelliae</name>
    <dbReference type="NCBI Taxonomy" id="1707093"/>
    <lineage>
        <taxon>Bacteria</taxon>
        <taxon>Bacillati</taxon>
        <taxon>Bacillota</taxon>
        <taxon>Bacilli</taxon>
        <taxon>Bacillales</taxon>
        <taxon>Bacillaceae</taxon>
        <taxon>Heyndrickxia</taxon>
    </lineage>
</organism>
<comment type="caution">
    <text evidence="2">The sequence shown here is derived from an EMBL/GenBank/DDBJ whole genome shotgun (WGS) entry which is preliminary data.</text>
</comment>
<reference evidence="2 3" key="1">
    <citation type="submission" date="2017-11" db="EMBL/GenBank/DDBJ databases">
        <title>Bacillus camelliae sp. nov., isolated from pu'er tea.</title>
        <authorList>
            <person name="Niu L."/>
        </authorList>
    </citation>
    <scope>NUCLEOTIDE SEQUENCE [LARGE SCALE GENOMIC DNA]</scope>
    <source>
        <strain evidence="2 3">7578-1</strain>
    </source>
</reference>
<dbReference type="AlphaFoldDB" id="A0A2N3LEM0"/>
<protein>
    <recommendedName>
        <fullName evidence="4">DUF5683 domain-containing protein</fullName>
    </recommendedName>
</protein>
<dbReference type="RefSeq" id="WP_101356256.1">
    <property type="nucleotide sequence ID" value="NZ_PIQO01000024.1"/>
</dbReference>
<sequence length="139" mass="15849">MRNIAAFFSMLMPGFGQFYNQQCAKGAFFIVIELFENIFGRINKAIQLDFNGMHQEALHTVNYDFMLFYPGFYVYAVWDAWYYAKTGADKKKTALPFLIAGIIGEFSAIFSSKFAVPTLSVGLIMIIPMVAGMIFFRKQ</sequence>
<evidence type="ECO:0008006" key="4">
    <source>
        <dbReference type="Google" id="ProtNLM"/>
    </source>
</evidence>
<accession>A0A2N3LEM0</accession>
<dbReference type="EMBL" id="PIQO01000024">
    <property type="protein sequence ID" value="PKR82993.1"/>
    <property type="molecule type" value="Genomic_DNA"/>
</dbReference>
<name>A0A2N3LEM0_9BACI</name>
<keyword evidence="1" id="KW-1133">Transmembrane helix</keyword>
<proteinExistence type="predicted"/>
<evidence type="ECO:0000313" key="2">
    <source>
        <dbReference type="EMBL" id="PKR82993.1"/>
    </source>
</evidence>
<keyword evidence="3" id="KW-1185">Reference proteome</keyword>
<feature type="transmembrane region" description="Helical" evidence="1">
    <location>
        <begin position="93"/>
        <end position="110"/>
    </location>
</feature>
<keyword evidence="1" id="KW-0472">Membrane</keyword>
<evidence type="ECO:0000256" key="1">
    <source>
        <dbReference type="SAM" id="Phobius"/>
    </source>
</evidence>